<dbReference type="EMBL" id="LR134363">
    <property type="protein sequence ID" value="VEG75416.1"/>
    <property type="molecule type" value="Genomic_DNA"/>
</dbReference>
<gene>
    <name evidence="3" type="primary">dgt</name>
    <name evidence="3" type="ORF">NCTC11923_02084</name>
</gene>
<dbReference type="Pfam" id="PF13286">
    <property type="entry name" value="HD_assoc"/>
    <property type="match status" value="1"/>
</dbReference>
<dbReference type="InterPro" id="IPR006674">
    <property type="entry name" value="HD_domain"/>
</dbReference>
<dbReference type="Gene3D" id="1.10.3210.10">
    <property type="entry name" value="Hypothetical protein af1432"/>
    <property type="match status" value="1"/>
</dbReference>
<keyword evidence="4" id="KW-1185">Reference proteome</keyword>
<dbReference type="PANTHER" id="PTHR11373">
    <property type="entry name" value="DEOXYNUCLEOSIDE TRIPHOSPHATE TRIPHOSPHOHYDROLASE"/>
    <property type="match status" value="1"/>
</dbReference>
<evidence type="ECO:0000256" key="1">
    <source>
        <dbReference type="ARBA" id="ARBA00022801"/>
    </source>
</evidence>
<feature type="domain" description="HD" evidence="2">
    <location>
        <begin position="100"/>
        <end position="257"/>
    </location>
</feature>
<evidence type="ECO:0000259" key="2">
    <source>
        <dbReference type="PROSITE" id="PS51831"/>
    </source>
</evidence>
<dbReference type="STRING" id="1278298.GCA_000428685_00517"/>
<dbReference type="SMART" id="SM00471">
    <property type="entry name" value="HDc"/>
    <property type="match status" value="1"/>
</dbReference>
<sequence>MSHEQPDDDAASRLRLVLVAPADDPAAPGTQALEGMEGMEGMGGYGAHDVERFVDEPAKDPRRTHFERDRARVLHSSALRRLGAKTQVLGPAADDFVRTRLTHSLEVAQVGRALGQELGCDPDVVDAACLSHDLGHPPYGHNGERALDIVAADIGGFEGNAQTFRILTRLEPKALGHQGRPVGVNLTRASLDAVAKYPWGKGQGSGGNGENRAKSLRKYSAYEEDAEIFSWMRRGAPAGRRCIEAQIMDLSDDIAYSVHDVEDAIALGRMDPERLTDPQEAQALVEATRQWYGSALDADELGAAWDRLVSQPYWIASYSGSRADAAVLKNLTSELIGRFVSSVARATRQIHGQGRLTRYQGDVVLPKDTAAEIQILKGAAVRYVMAPREHEPVYMRQRTVLFDLADALLASDGQHLDQSFAADWNEAADDRGRLRVVVDQLASLTDTSARAWHARLCGLFSQV</sequence>
<dbReference type="Proteomes" id="UP000276899">
    <property type="component" value="Chromosome"/>
</dbReference>
<accession>A0A3S4WLD0</accession>
<dbReference type="InterPro" id="IPR050135">
    <property type="entry name" value="dGTPase-like"/>
</dbReference>
<dbReference type="InterPro" id="IPR006261">
    <property type="entry name" value="dGTPase"/>
</dbReference>
<dbReference type="InterPro" id="IPR003607">
    <property type="entry name" value="HD/PDEase_dom"/>
</dbReference>
<dbReference type="PROSITE" id="PS51831">
    <property type="entry name" value="HD"/>
    <property type="match status" value="1"/>
</dbReference>
<dbReference type="NCBIfam" id="TIGR01353">
    <property type="entry name" value="dGTP_triPase"/>
    <property type="match status" value="1"/>
</dbReference>
<dbReference type="SUPFAM" id="SSF109604">
    <property type="entry name" value="HD-domain/PDEase-like"/>
    <property type="match status" value="1"/>
</dbReference>
<dbReference type="GO" id="GO:0008832">
    <property type="term" value="F:dGTPase activity"/>
    <property type="evidence" value="ECO:0007669"/>
    <property type="project" value="UniProtKB-EC"/>
</dbReference>
<keyword evidence="1 3" id="KW-0378">Hydrolase</keyword>
<name>A0A3S4WLD0_9ACTO</name>
<dbReference type="NCBIfam" id="NF002829">
    <property type="entry name" value="PRK03007.1"/>
    <property type="match status" value="1"/>
</dbReference>
<dbReference type="PANTHER" id="PTHR11373:SF32">
    <property type="entry name" value="DEOXYGUANOSINETRIPHOSPHATE TRIPHOSPHOHYDROLASE"/>
    <property type="match status" value="1"/>
</dbReference>
<dbReference type="AlphaFoldDB" id="A0A3S4WLD0"/>
<proteinExistence type="predicted"/>
<dbReference type="Pfam" id="PF01966">
    <property type="entry name" value="HD"/>
    <property type="match status" value="1"/>
</dbReference>
<dbReference type="EC" id="3.1.5.1" evidence="3"/>
<organism evidence="3 4">
    <name type="scientific">Actinomyces slackii</name>
    <dbReference type="NCBI Taxonomy" id="52774"/>
    <lineage>
        <taxon>Bacteria</taxon>
        <taxon>Bacillati</taxon>
        <taxon>Actinomycetota</taxon>
        <taxon>Actinomycetes</taxon>
        <taxon>Actinomycetales</taxon>
        <taxon>Actinomycetaceae</taxon>
        <taxon>Actinomyces</taxon>
    </lineage>
</organism>
<evidence type="ECO:0000313" key="4">
    <source>
        <dbReference type="Proteomes" id="UP000276899"/>
    </source>
</evidence>
<dbReference type="InterPro" id="IPR026875">
    <property type="entry name" value="PHydrolase_assoc_dom"/>
</dbReference>
<protein>
    <submittedName>
        <fullName evidence="3">Deoxyguanosinetriphosphate triphosphohydrolase</fullName>
        <ecNumber evidence="3">3.1.5.1</ecNumber>
    </submittedName>
</protein>
<dbReference type="GO" id="GO:0006203">
    <property type="term" value="P:dGTP catabolic process"/>
    <property type="evidence" value="ECO:0007669"/>
    <property type="project" value="TreeGrafter"/>
</dbReference>
<dbReference type="KEGG" id="asla:NCTC11923_02084"/>
<evidence type="ECO:0000313" key="3">
    <source>
        <dbReference type="EMBL" id="VEG75416.1"/>
    </source>
</evidence>
<dbReference type="CDD" id="cd00077">
    <property type="entry name" value="HDc"/>
    <property type="match status" value="1"/>
</dbReference>
<reference evidence="3 4" key="1">
    <citation type="submission" date="2018-12" db="EMBL/GenBank/DDBJ databases">
        <authorList>
            <consortium name="Pathogen Informatics"/>
        </authorList>
    </citation>
    <scope>NUCLEOTIDE SEQUENCE [LARGE SCALE GENOMIC DNA]</scope>
    <source>
        <strain evidence="3 4">NCTC11923</strain>
    </source>
</reference>